<evidence type="ECO:0000313" key="4">
    <source>
        <dbReference type="Proteomes" id="UP000235371"/>
    </source>
</evidence>
<dbReference type="PANTHER" id="PTHR33365">
    <property type="entry name" value="YALI0B05434P"/>
    <property type="match status" value="1"/>
</dbReference>
<proteinExistence type="inferred from homology"/>
<dbReference type="PANTHER" id="PTHR33365:SF4">
    <property type="entry name" value="CYCLOCHLOROTINE BIOSYNTHESIS PROTEIN O"/>
    <property type="match status" value="1"/>
</dbReference>
<evidence type="ECO:0000313" key="3">
    <source>
        <dbReference type="EMBL" id="PMD61028.1"/>
    </source>
</evidence>
<organism evidence="3 4">
    <name type="scientific">Hyaloscypha bicolor E</name>
    <dbReference type="NCBI Taxonomy" id="1095630"/>
    <lineage>
        <taxon>Eukaryota</taxon>
        <taxon>Fungi</taxon>
        <taxon>Dikarya</taxon>
        <taxon>Ascomycota</taxon>
        <taxon>Pezizomycotina</taxon>
        <taxon>Leotiomycetes</taxon>
        <taxon>Helotiales</taxon>
        <taxon>Hyaloscyphaceae</taxon>
        <taxon>Hyaloscypha</taxon>
        <taxon>Hyaloscypha bicolor</taxon>
    </lineage>
</organism>
<protein>
    <submittedName>
        <fullName evidence="3">Uncharacterized protein</fullName>
    </submittedName>
</protein>
<dbReference type="OrthoDB" id="3687641at2759"/>
<dbReference type="GO" id="GO:0043386">
    <property type="term" value="P:mycotoxin biosynthetic process"/>
    <property type="evidence" value="ECO:0007669"/>
    <property type="project" value="InterPro"/>
</dbReference>
<dbReference type="Proteomes" id="UP000235371">
    <property type="component" value="Unassembled WGS sequence"/>
</dbReference>
<reference evidence="3 4" key="1">
    <citation type="submission" date="2016-04" db="EMBL/GenBank/DDBJ databases">
        <title>A degradative enzymes factory behind the ericoid mycorrhizal symbiosis.</title>
        <authorList>
            <consortium name="DOE Joint Genome Institute"/>
            <person name="Martino E."/>
            <person name="Morin E."/>
            <person name="Grelet G."/>
            <person name="Kuo A."/>
            <person name="Kohler A."/>
            <person name="Daghino S."/>
            <person name="Barry K."/>
            <person name="Choi C."/>
            <person name="Cichocki N."/>
            <person name="Clum A."/>
            <person name="Copeland A."/>
            <person name="Hainaut M."/>
            <person name="Haridas S."/>
            <person name="Labutti K."/>
            <person name="Lindquist E."/>
            <person name="Lipzen A."/>
            <person name="Khouja H.-R."/>
            <person name="Murat C."/>
            <person name="Ohm R."/>
            <person name="Olson A."/>
            <person name="Spatafora J."/>
            <person name="Veneault-Fourrey C."/>
            <person name="Henrissat B."/>
            <person name="Grigoriev I."/>
            <person name="Martin F."/>
            <person name="Perotto S."/>
        </authorList>
    </citation>
    <scope>NUCLEOTIDE SEQUENCE [LARGE SCALE GENOMIC DNA]</scope>
    <source>
        <strain evidence="3 4">E</strain>
    </source>
</reference>
<keyword evidence="4" id="KW-1185">Reference proteome</keyword>
<comment type="similarity">
    <text evidence="2">Belongs to the ustYa family.</text>
</comment>
<evidence type="ECO:0000256" key="1">
    <source>
        <dbReference type="ARBA" id="ARBA00004685"/>
    </source>
</evidence>
<comment type="pathway">
    <text evidence="1">Mycotoxin biosynthesis.</text>
</comment>
<sequence>LPAPASDIVEYEDRIFTTGFHGDRTVYQGRPNPENLASWTRLTTAGIVKLDEQEAKRLPNKTAQVSGEPGSYIASLEMFHQLHCLNQLRLVYFDETKDMSTDDKIKVGLHIDHCVDYLRQAIMCHGDIEMITFDWDENKEYYPPNYNVVHRCRKFEPIERWALDRQVQDLIPG</sequence>
<accession>A0A2J6TDK2</accession>
<dbReference type="InterPro" id="IPR021765">
    <property type="entry name" value="UstYa-like"/>
</dbReference>
<gene>
    <name evidence="3" type="ORF">K444DRAFT_720792</name>
</gene>
<feature type="non-terminal residue" evidence="3">
    <location>
        <position position="1"/>
    </location>
</feature>
<evidence type="ECO:0000256" key="2">
    <source>
        <dbReference type="ARBA" id="ARBA00035112"/>
    </source>
</evidence>
<dbReference type="InParanoid" id="A0A2J6TDK2"/>
<dbReference type="STRING" id="1095630.A0A2J6TDK2"/>
<dbReference type="RefSeq" id="XP_024737932.1">
    <property type="nucleotide sequence ID" value="XM_024888491.1"/>
</dbReference>
<dbReference type="AlphaFoldDB" id="A0A2J6TDK2"/>
<dbReference type="EMBL" id="KZ613787">
    <property type="protein sequence ID" value="PMD61028.1"/>
    <property type="molecule type" value="Genomic_DNA"/>
</dbReference>
<name>A0A2J6TDK2_9HELO</name>
<dbReference type="GeneID" id="36596567"/>
<dbReference type="Pfam" id="PF11807">
    <property type="entry name" value="UstYa"/>
    <property type="match status" value="1"/>
</dbReference>